<keyword evidence="3 6" id="KW-1133">Transmembrane helix</keyword>
<dbReference type="InterPro" id="IPR006201">
    <property type="entry name" value="Neur_channel"/>
</dbReference>
<evidence type="ECO:0000313" key="9">
    <source>
        <dbReference type="Proteomes" id="UP000694865"/>
    </source>
</evidence>
<gene>
    <name evidence="10" type="primary">LOC102804631</name>
</gene>
<dbReference type="Pfam" id="PF02931">
    <property type="entry name" value="Neur_chan_LBD"/>
    <property type="match status" value="1"/>
</dbReference>
<accession>A0ABM0MDC7</accession>
<feature type="transmembrane region" description="Helical" evidence="6">
    <location>
        <begin position="134"/>
        <end position="153"/>
    </location>
</feature>
<organism evidence="9 10">
    <name type="scientific">Saccoglossus kowalevskii</name>
    <name type="common">Acorn worm</name>
    <dbReference type="NCBI Taxonomy" id="10224"/>
    <lineage>
        <taxon>Eukaryota</taxon>
        <taxon>Metazoa</taxon>
        <taxon>Hemichordata</taxon>
        <taxon>Enteropneusta</taxon>
        <taxon>Harrimaniidae</taxon>
        <taxon>Saccoglossus</taxon>
    </lineage>
</organism>
<dbReference type="SUPFAM" id="SSF63712">
    <property type="entry name" value="Nicotinic receptor ligand binding domain-like"/>
    <property type="match status" value="1"/>
</dbReference>
<name>A0ABM0MDC7_SACKO</name>
<keyword evidence="2 6" id="KW-0812">Transmembrane</keyword>
<feature type="domain" description="Neurotransmitter-gated ion-channel transmembrane" evidence="8">
    <location>
        <begin position="74"/>
        <end position="317"/>
    </location>
</feature>
<feature type="transmembrane region" description="Helical" evidence="6">
    <location>
        <begin position="70"/>
        <end position="94"/>
    </location>
</feature>
<evidence type="ECO:0000256" key="5">
    <source>
        <dbReference type="SAM" id="MobiDB-lite"/>
    </source>
</evidence>
<evidence type="ECO:0000256" key="2">
    <source>
        <dbReference type="ARBA" id="ARBA00022692"/>
    </source>
</evidence>
<sequence length="342" mass="39230">MKFGSWSYDSFQVNLVNVSREPNTEKFIRNEQWNLEFALTRRHVLEYDCCPQQYPDVTFYICIRRKPLYYIYNLITPCILLCALSFLGFCMPYNVGVVKANLSVTLILSLTVFLLLVAQMMPRTSMEIPLIGQYYLAAMCLISVSTAMNVAVLNVNVCNREVPKWVKVFVLRYLATMCLHNCGQGCLYELKKVDDERSSMMRMRPSPLFGRRLIPPHDQTSLRTTSSTFGGTTSTSRKSVSSAMRSFQDVTDNDTFDWRFAKMEGCVDQIFKHLKAAQRKNDKKSYLRDEWLKVAAVLDRSLLVLFGIATITTTLSLLLQKPGDATKICIDRINTEYEPINI</sequence>
<dbReference type="PANTHER" id="PTHR18945">
    <property type="entry name" value="NEUROTRANSMITTER GATED ION CHANNEL"/>
    <property type="match status" value="1"/>
</dbReference>
<feature type="compositionally biased region" description="Low complexity" evidence="5">
    <location>
        <begin position="221"/>
        <end position="237"/>
    </location>
</feature>
<comment type="subcellular location">
    <subcellularLocation>
        <location evidence="1">Membrane</location>
        <topology evidence="1">Multi-pass membrane protein</topology>
    </subcellularLocation>
</comment>
<keyword evidence="4 6" id="KW-0472">Membrane</keyword>
<proteinExistence type="predicted"/>
<reference evidence="10" key="1">
    <citation type="submission" date="2025-08" db="UniProtKB">
        <authorList>
            <consortium name="RefSeq"/>
        </authorList>
    </citation>
    <scope>IDENTIFICATION</scope>
    <source>
        <tissue evidence="10">Testes</tissue>
    </source>
</reference>
<dbReference type="RefSeq" id="XP_006818018.1">
    <property type="nucleotide sequence ID" value="XM_006817955.1"/>
</dbReference>
<evidence type="ECO:0000256" key="4">
    <source>
        <dbReference type="ARBA" id="ARBA00023136"/>
    </source>
</evidence>
<dbReference type="InterPro" id="IPR036719">
    <property type="entry name" value="Neuro-gated_channel_TM_sf"/>
</dbReference>
<dbReference type="Pfam" id="PF02932">
    <property type="entry name" value="Neur_chan_memb"/>
    <property type="match status" value="1"/>
</dbReference>
<keyword evidence="9" id="KW-1185">Reference proteome</keyword>
<evidence type="ECO:0000313" key="10">
    <source>
        <dbReference type="RefSeq" id="XP_006818018.1"/>
    </source>
</evidence>
<dbReference type="InterPro" id="IPR036734">
    <property type="entry name" value="Neur_chan_lig-bd_sf"/>
</dbReference>
<dbReference type="InterPro" id="IPR006029">
    <property type="entry name" value="Neurotrans-gated_channel_TM"/>
</dbReference>
<dbReference type="GeneID" id="102804631"/>
<dbReference type="Gene3D" id="1.20.58.390">
    <property type="entry name" value="Neurotransmitter-gated ion-channel transmembrane domain"/>
    <property type="match status" value="2"/>
</dbReference>
<evidence type="ECO:0000259" key="7">
    <source>
        <dbReference type="Pfam" id="PF02931"/>
    </source>
</evidence>
<dbReference type="Gene3D" id="2.70.170.10">
    <property type="entry name" value="Neurotransmitter-gated ion-channel ligand-binding domain"/>
    <property type="match status" value="1"/>
</dbReference>
<protein>
    <submittedName>
        <fullName evidence="10">Neuronal acetylcholine receptor subunit alpha-9-like</fullName>
    </submittedName>
</protein>
<feature type="domain" description="Neurotransmitter-gated ion-channel ligand-binding" evidence="7">
    <location>
        <begin position="1"/>
        <end position="67"/>
    </location>
</feature>
<dbReference type="InterPro" id="IPR038050">
    <property type="entry name" value="Neuro_actylchol_rec"/>
</dbReference>
<dbReference type="SUPFAM" id="SSF90112">
    <property type="entry name" value="Neurotransmitter-gated ion-channel transmembrane pore"/>
    <property type="match status" value="1"/>
</dbReference>
<evidence type="ECO:0000256" key="6">
    <source>
        <dbReference type="SAM" id="Phobius"/>
    </source>
</evidence>
<feature type="region of interest" description="Disordered" evidence="5">
    <location>
        <begin position="217"/>
        <end position="237"/>
    </location>
</feature>
<evidence type="ECO:0000256" key="3">
    <source>
        <dbReference type="ARBA" id="ARBA00022989"/>
    </source>
</evidence>
<dbReference type="Proteomes" id="UP000694865">
    <property type="component" value="Unplaced"/>
</dbReference>
<dbReference type="InterPro" id="IPR006202">
    <property type="entry name" value="Neur_chan_lig-bd"/>
</dbReference>
<evidence type="ECO:0000259" key="8">
    <source>
        <dbReference type="Pfam" id="PF02932"/>
    </source>
</evidence>
<dbReference type="CDD" id="cd19051">
    <property type="entry name" value="LGIC_TM_cation"/>
    <property type="match status" value="1"/>
</dbReference>
<evidence type="ECO:0000256" key="1">
    <source>
        <dbReference type="ARBA" id="ARBA00004141"/>
    </source>
</evidence>
<feature type="transmembrane region" description="Helical" evidence="6">
    <location>
        <begin position="100"/>
        <end position="122"/>
    </location>
</feature>